<dbReference type="SUPFAM" id="SSF54593">
    <property type="entry name" value="Glyoxalase/Bleomycin resistance protein/Dihydroxybiphenyl dioxygenase"/>
    <property type="match status" value="1"/>
</dbReference>
<accession>A0ABV8X6I3</accession>
<dbReference type="EMBL" id="JBHSEC010000019">
    <property type="protein sequence ID" value="MFC4410913.1"/>
    <property type="molecule type" value="Genomic_DNA"/>
</dbReference>
<comment type="caution">
    <text evidence="1">The sequence shown here is derived from an EMBL/GenBank/DDBJ whole genome shotgun (WGS) entry which is preliminary data.</text>
</comment>
<keyword evidence="2" id="KW-1185">Reference proteome</keyword>
<protein>
    <submittedName>
        <fullName evidence="1">VOC family protein</fullName>
    </submittedName>
</protein>
<dbReference type="CDD" id="cd06587">
    <property type="entry name" value="VOC"/>
    <property type="match status" value="1"/>
</dbReference>
<gene>
    <name evidence="1" type="ORF">ACFOZY_10840</name>
</gene>
<reference evidence="2" key="1">
    <citation type="journal article" date="2019" name="Int. J. Syst. Evol. Microbiol.">
        <title>The Global Catalogue of Microorganisms (GCM) 10K type strain sequencing project: providing services to taxonomists for standard genome sequencing and annotation.</title>
        <authorList>
            <consortium name="The Broad Institute Genomics Platform"/>
            <consortium name="The Broad Institute Genome Sequencing Center for Infectious Disease"/>
            <person name="Wu L."/>
            <person name="Ma J."/>
        </authorList>
    </citation>
    <scope>NUCLEOTIDE SEQUENCE [LARGE SCALE GENOMIC DNA]</scope>
    <source>
        <strain evidence="2">CCUG 59778</strain>
    </source>
</reference>
<organism evidence="1 2">
    <name type="scientific">Chungangia koreensis</name>
    <dbReference type="NCBI Taxonomy" id="752657"/>
    <lineage>
        <taxon>Bacteria</taxon>
        <taxon>Bacillati</taxon>
        <taxon>Bacillota</taxon>
        <taxon>Bacilli</taxon>
        <taxon>Lactobacillales</taxon>
        <taxon>Chungangia</taxon>
    </lineage>
</organism>
<dbReference type="InterPro" id="IPR029068">
    <property type="entry name" value="Glyas_Bleomycin-R_OHBP_Dase"/>
</dbReference>
<sequence>MFREMTIQFRVSSFQEGLKWYEAVLGRPADFSPHEGFAEWELIPNSWLQIAEGKVATGSGPIRVCVGDMEKELARLEVELGVKDVEVFSRVEVPVKWCTFSDSWGNQFGYFQYKQKGMEK</sequence>
<dbReference type="RefSeq" id="WP_378155293.1">
    <property type="nucleotide sequence ID" value="NZ_JBHSEC010000019.1"/>
</dbReference>
<evidence type="ECO:0000313" key="1">
    <source>
        <dbReference type="EMBL" id="MFC4410913.1"/>
    </source>
</evidence>
<dbReference type="Proteomes" id="UP001595817">
    <property type="component" value="Unassembled WGS sequence"/>
</dbReference>
<dbReference type="Gene3D" id="3.10.180.10">
    <property type="entry name" value="2,3-Dihydroxybiphenyl 1,2-Dioxygenase, domain 1"/>
    <property type="match status" value="1"/>
</dbReference>
<evidence type="ECO:0000313" key="2">
    <source>
        <dbReference type="Proteomes" id="UP001595817"/>
    </source>
</evidence>
<proteinExistence type="predicted"/>
<name>A0ABV8X6I3_9LACT</name>